<gene>
    <name evidence="2" type="ORF">HSBAA_40880</name>
</gene>
<dbReference type="InterPro" id="IPR021527">
    <property type="entry name" value="DUF2795"/>
</dbReference>
<dbReference type="Pfam" id="PF11387">
    <property type="entry name" value="DUF2795"/>
    <property type="match status" value="1"/>
</dbReference>
<dbReference type="Proteomes" id="UP000320231">
    <property type="component" value="Chromosome"/>
</dbReference>
<evidence type="ECO:0008006" key="4">
    <source>
        <dbReference type="Google" id="ProtNLM"/>
    </source>
</evidence>
<accession>A0A455U9B7</accession>
<evidence type="ECO:0000256" key="1">
    <source>
        <dbReference type="SAM" id="MobiDB-lite"/>
    </source>
</evidence>
<protein>
    <recommendedName>
        <fullName evidence="4">DUF2795 domain-containing protein</fullName>
    </recommendedName>
</protein>
<evidence type="ECO:0000313" key="2">
    <source>
        <dbReference type="EMBL" id="BBI62782.1"/>
    </source>
</evidence>
<dbReference type="AlphaFoldDB" id="A0A455U9B7"/>
<name>A0A455U9B7_9GAMM</name>
<reference evidence="2 3" key="1">
    <citation type="journal article" date="2019" name="Microbiol. Resour. Announc.">
        <title>Complete Genome Sequence of Halomonas sulfidaeris Strain Esulfide1 Isolated from a Metal Sulfide Rock at a Depth of 2,200 Meters, Obtained Using Nanopore Sequencing.</title>
        <authorList>
            <person name="Saito M."/>
            <person name="Nishigata A."/>
            <person name="Galipon J."/>
            <person name="Arakawa K."/>
        </authorList>
    </citation>
    <scope>NUCLEOTIDE SEQUENCE [LARGE SCALE GENOMIC DNA]</scope>
    <source>
        <strain evidence="2 3">ATCC BAA-803</strain>
    </source>
</reference>
<evidence type="ECO:0000313" key="3">
    <source>
        <dbReference type="Proteomes" id="UP000320231"/>
    </source>
</evidence>
<sequence length="119" mass="13269">MVNTLSDDDREVRAIIQQLPAKEYRDAAELARAFGELRTHEKAPDNQPSKTGGERAMEAPSAARFASLFAGITFPANREQLINHAGSKASENEMQILKQFGNHHYQSMADITQELKKVD</sequence>
<feature type="compositionally biased region" description="Basic and acidic residues" evidence="1">
    <location>
        <begin position="35"/>
        <end position="44"/>
    </location>
</feature>
<organism evidence="2 3">
    <name type="scientific">Vreelandella sulfidaeris</name>
    <dbReference type="NCBI Taxonomy" id="115553"/>
    <lineage>
        <taxon>Bacteria</taxon>
        <taxon>Pseudomonadati</taxon>
        <taxon>Pseudomonadota</taxon>
        <taxon>Gammaproteobacteria</taxon>
        <taxon>Oceanospirillales</taxon>
        <taxon>Halomonadaceae</taxon>
        <taxon>Vreelandella</taxon>
    </lineage>
</organism>
<dbReference type="EMBL" id="AP019514">
    <property type="protein sequence ID" value="BBI62782.1"/>
    <property type="molecule type" value="Genomic_DNA"/>
</dbReference>
<feature type="region of interest" description="Disordered" evidence="1">
    <location>
        <begin position="35"/>
        <end position="59"/>
    </location>
</feature>
<proteinExistence type="predicted"/>
<dbReference type="KEGG" id="hsr:HSBAA_40880"/>